<name>A0AA36MER0_CYLNA</name>
<sequence>MALMDRKLEERVLTKITSLEQEVEQMKFALHLHGPKRSQSTYEIYRRYTHSPSFLNHQQFTSTPLSQNVNSLYKEMGLRPMNPAYYKSHDLISHQNPAKSSMKKKIANKAKGGNSSGHGRRH</sequence>
<dbReference type="AlphaFoldDB" id="A0AA36MER0"/>
<keyword evidence="3" id="KW-1185">Reference proteome</keyword>
<protein>
    <submittedName>
        <fullName evidence="2">Uncharacterized protein</fullName>
    </submittedName>
</protein>
<evidence type="ECO:0000256" key="1">
    <source>
        <dbReference type="SAM" id="MobiDB-lite"/>
    </source>
</evidence>
<feature type="region of interest" description="Disordered" evidence="1">
    <location>
        <begin position="93"/>
        <end position="122"/>
    </location>
</feature>
<gene>
    <name evidence="2" type="ORF">CYNAS_LOCUS21814</name>
</gene>
<reference evidence="2" key="1">
    <citation type="submission" date="2023-07" db="EMBL/GenBank/DDBJ databases">
        <authorList>
            <consortium name="CYATHOMIX"/>
        </authorList>
    </citation>
    <scope>NUCLEOTIDE SEQUENCE</scope>
    <source>
        <strain evidence="2">N/A</strain>
    </source>
</reference>
<dbReference type="Proteomes" id="UP001176961">
    <property type="component" value="Unassembled WGS sequence"/>
</dbReference>
<organism evidence="2 3">
    <name type="scientific">Cylicocyclus nassatus</name>
    <name type="common">Nematode worm</name>
    <dbReference type="NCBI Taxonomy" id="53992"/>
    <lineage>
        <taxon>Eukaryota</taxon>
        <taxon>Metazoa</taxon>
        <taxon>Ecdysozoa</taxon>
        <taxon>Nematoda</taxon>
        <taxon>Chromadorea</taxon>
        <taxon>Rhabditida</taxon>
        <taxon>Rhabditina</taxon>
        <taxon>Rhabditomorpha</taxon>
        <taxon>Strongyloidea</taxon>
        <taxon>Strongylidae</taxon>
        <taxon>Cylicocyclus</taxon>
    </lineage>
</organism>
<evidence type="ECO:0000313" key="2">
    <source>
        <dbReference type="EMBL" id="CAJ0609831.1"/>
    </source>
</evidence>
<dbReference type="EMBL" id="CATQJL010000326">
    <property type="protein sequence ID" value="CAJ0609831.1"/>
    <property type="molecule type" value="Genomic_DNA"/>
</dbReference>
<proteinExistence type="predicted"/>
<evidence type="ECO:0000313" key="3">
    <source>
        <dbReference type="Proteomes" id="UP001176961"/>
    </source>
</evidence>
<comment type="caution">
    <text evidence="2">The sequence shown here is derived from an EMBL/GenBank/DDBJ whole genome shotgun (WGS) entry which is preliminary data.</text>
</comment>
<accession>A0AA36MER0</accession>